<keyword evidence="11" id="KW-1185">Reference proteome</keyword>
<keyword evidence="8" id="KW-0175">Coiled coil</keyword>
<organism evidence="10 11">
    <name type="scientific">Coprinellus micaceus</name>
    <name type="common">Glistening ink-cap mushroom</name>
    <name type="synonym">Coprinus micaceus</name>
    <dbReference type="NCBI Taxonomy" id="71717"/>
    <lineage>
        <taxon>Eukaryota</taxon>
        <taxon>Fungi</taxon>
        <taxon>Dikarya</taxon>
        <taxon>Basidiomycota</taxon>
        <taxon>Agaricomycotina</taxon>
        <taxon>Agaricomycetes</taxon>
        <taxon>Agaricomycetidae</taxon>
        <taxon>Agaricales</taxon>
        <taxon>Agaricineae</taxon>
        <taxon>Psathyrellaceae</taxon>
        <taxon>Coprinellus</taxon>
    </lineage>
</organism>
<evidence type="ECO:0000256" key="6">
    <source>
        <dbReference type="ARBA" id="ARBA00023242"/>
    </source>
</evidence>
<evidence type="ECO:0000256" key="4">
    <source>
        <dbReference type="ARBA" id="ARBA00022771"/>
    </source>
</evidence>
<dbReference type="PROSITE" id="PS50157">
    <property type="entry name" value="ZINC_FINGER_C2H2_2"/>
    <property type="match status" value="3"/>
</dbReference>
<keyword evidence="6" id="KW-0539">Nucleus</keyword>
<dbReference type="SMART" id="SM00355">
    <property type="entry name" value="ZnF_C2H2"/>
    <property type="match status" value="4"/>
</dbReference>
<dbReference type="PANTHER" id="PTHR24406">
    <property type="entry name" value="TRANSCRIPTIONAL REPRESSOR CTCFL-RELATED"/>
    <property type="match status" value="1"/>
</dbReference>
<dbReference type="Gene3D" id="3.30.160.60">
    <property type="entry name" value="Classic Zinc Finger"/>
    <property type="match status" value="1"/>
</dbReference>
<keyword evidence="4 7" id="KW-0863">Zinc-finger</keyword>
<dbReference type="InterPro" id="IPR036236">
    <property type="entry name" value="Znf_C2H2_sf"/>
</dbReference>
<accession>A0A4Y7T5U2</accession>
<evidence type="ECO:0000313" key="10">
    <source>
        <dbReference type="EMBL" id="TEB29318.1"/>
    </source>
</evidence>
<dbReference type="PROSITE" id="PS00028">
    <property type="entry name" value="ZINC_FINGER_C2H2_1"/>
    <property type="match status" value="3"/>
</dbReference>
<dbReference type="STRING" id="71717.A0A4Y7T5U2"/>
<comment type="caution">
    <text evidence="10">The sequence shown here is derived from an EMBL/GenBank/DDBJ whole genome shotgun (WGS) entry which is preliminary data.</text>
</comment>
<name>A0A4Y7T5U2_COPMI</name>
<feature type="domain" description="C2H2-type" evidence="9">
    <location>
        <begin position="136"/>
        <end position="165"/>
    </location>
</feature>
<evidence type="ECO:0000256" key="1">
    <source>
        <dbReference type="ARBA" id="ARBA00004123"/>
    </source>
</evidence>
<dbReference type="EMBL" id="QPFP01000028">
    <property type="protein sequence ID" value="TEB29318.1"/>
    <property type="molecule type" value="Genomic_DNA"/>
</dbReference>
<dbReference type="InterPro" id="IPR050888">
    <property type="entry name" value="ZnF_C2H2-type_TF"/>
</dbReference>
<evidence type="ECO:0000256" key="3">
    <source>
        <dbReference type="ARBA" id="ARBA00022737"/>
    </source>
</evidence>
<reference evidence="10 11" key="1">
    <citation type="journal article" date="2019" name="Nat. Ecol. Evol.">
        <title>Megaphylogeny resolves global patterns of mushroom evolution.</title>
        <authorList>
            <person name="Varga T."/>
            <person name="Krizsan K."/>
            <person name="Foldi C."/>
            <person name="Dima B."/>
            <person name="Sanchez-Garcia M."/>
            <person name="Sanchez-Ramirez S."/>
            <person name="Szollosi G.J."/>
            <person name="Szarkandi J.G."/>
            <person name="Papp V."/>
            <person name="Albert L."/>
            <person name="Andreopoulos W."/>
            <person name="Angelini C."/>
            <person name="Antonin V."/>
            <person name="Barry K.W."/>
            <person name="Bougher N.L."/>
            <person name="Buchanan P."/>
            <person name="Buyck B."/>
            <person name="Bense V."/>
            <person name="Catcheside P."/>
            <person name="Chovatia M."/>
            <person name="Cooper J."/>
            <person name="Damon W."/>
            <person name="Desjardin D."/>
            <person name="Finy P."/>
            <person name="Geml J."/>
            <person name="Haridas S."/>
            <person name="Hughes K."/>
            <person name="Justo A."/>
            <person name="Karasinski D."/>
            <person name="Kautmanova I."/>
            <person name="Kiss B."/>
            <person name="Kocsube S."/>
            <person name="Kotiranta H."/>
            <person name="LaButti K.M."/>
            <person name="Lechner B.E."/>
            <person name="Liimatainen K."/>
            <person name="Lipzen A."/>
            <person name="Lukacs Z."/>
            <person name="Mihaltcheva S."/>
            <person name="Morgado L.N."/>
            <person name="Niskanen T."/>
            <person name="Noordeloos M.E."/>
            <person name="Ohm R.A."/>
            <person name="Ortiz-Santana B."/>
            <person name="Ovrebo C."/>
            <person name="Racz N."/>
            <person name="Riley R."/>
            <person name="Savchenko A."/>
            <person name="Shiryaev A."/>
            <person name="Soop K."/>
            <person name="Spirin V."/>
            <person name="Szebenyi C."/>
            <person name="Tomsovsky M."/>
            <person name="Tulloss R.E."/>
            <person name="Uehling J."/>
            <person name="Grigoriev I.V."/>
            <person name="Vagvolgyi C."/>
            <person name="Papp T."/>
            <person name="Martin F.M."/>
            <person name="Miettinen O."/>
            <person name="Hibbett D.S."/>
            <person name="Nagy L.G."/>
        </authorList>
    </citation>
    <scope>NUCLEOTIDE SEQUENCE [LARGE SCALE GENOMIC DNA]</scope>
    <source>
        <strain evidence="10 11">FP101781</strain>
    </source>
</reference>
<evidence type="ECO:0000256" key="2">
    <source>
        <dbReference type="ARBA" id="ARBA00022723"/>
    </source>
</evidence>
<gene>
    <name evidence="10" type="ORF">FA13DRAFT_674126</name>
</gene>
<keyword evidence="3" id="KW-0677">Repeat</keyword>
<keyword evidence="2" id="KW-0479">Metal-binding</keyword>
<protein>
    <recommendedName>
        <fullName evidence="9">C2H2-type domain-containing protein</fullName>
    </recommendedName>
</protein>
<evidence type="ECO:0000256" key="5">
    <source>
        <dbReference type="ARBA" id="ARBA00022833"/>
    </source>
</evidence>
<dbReference type="GO" id="GO:0005634">
    <property type="term" value="C:nucleus"/>
    <property type="evidence" value="ECO:0007669"/>
    <property type="project" value="UniProtKB-SubCell"/>
</dbReference>
<sequence length="350" mass="38497">MGKYGHLNFGGVLWRCVPCAITLPTQQQFDTHCKEVDVAAHRFCSSCNLVFPTLLHFEDHWSETHDCLAPLVSPEAARLEREIAREEAEAVLSEEDLQRINEEKRQKKAEKQRLKAEKKRLEAEALRRELESKGPVECVICSRKFATPGDYAQHLESGTHENVKRHNVTQAVHMLDVIPPITLAPSIQYQEMLENATTSTITPLTSVPTTPGGGSDIDEGNSGPVVLASSILSSGIFGAPDPHPSSHPPSPFDPALTYTANDFIHLGIPYACALCFQTFRSVVQLTAHMNSPVHDPDAFKCPNPKCGRQFALVSGLIQHLESGTCKLASGAEIFERFALLTANFSKYLAT</sequence>
<feature type="coiled-coil region" evidence="8">
    <location>
        <begin position="76"/>
        <end position="133"/>
    </location>
</feature>
<comment type="subcellular location">
    <subcellularLocation>
        <location evidence="1">Nucleus</location>
    </subcellularLocation>
</comment>
<dbReference type="SUPFAM" id="SSF57667">
    <property type="entry name" value="beta-beta-alpha zinc fingers"/>
    <property type="match status" value="1"/>
</dbReference>
<evidence type="ECO:0000256" key="8">
    <source>
        <dbReference type="SAM" id="Coils"/>
    </source>
</evidence>
<dbReference type="Proteomes" id="UP000298030">
    <property type="component" value="Unassembled WGS sequence"/>
</dbReference>
<evidence type="ECO:0000256" key="7">
    <source>
        <dbReference type="PROSITE-ProRule" id="PRU00042"/>
    </source>
</evidence>
<keyword evidence="5" id="KW-0862">Zinc</keyword>
<dbReference type="OrthoDB" id="6077919at2759"/>
<dbReference type="InterPro" id="IPR013087">
    <property type="entry name" value="Znf_C2H2_type"/>
</dbReference>
<feature type="domain" description="C2H2-type" evidence="9">
    <location>
        <begin position="299"/>
        <end position="319"/>
    </location>
</feature>
<dbReference type="Pfam" id="PF12874">
    <property type="entry name" value="zf-met"/>
    <property type="match status" value="2"/>
</dbReference>
<evidence type="ECO:0000313" key="11">
    <source>
        <dbReference type="Proteomes" id="UP000298030"/>
    </source>
</evidence>
<dbReference type="AlphaFoldDB" id="A0A4Y7T5U2"/>
<evidence type="ECO:0000259" key="9">
    <source>
        <dbReference type="PROSITE" id="PS50157"/>
    </source>
</evidence>
<dbReference type="GO" id="GO:0008270">
    <property type="term" value="F:zinc ion binding"/>
    <property type="evidence" value="ECO:0007669"/>
    <property type="project" value="UniProtKB-KW"/>
</dbReference>
<proteinExistence type="predicted"/>
<feature type="domain" description="C2H2-type" evidence="9">
    <location>
        <begin position="270"/>
        <end position="299"/>
    </location>
</feature>